<feature type="binding site" evidence="6">
    <location>
        <begin position="267"/>
        <end position="268"/>
    </location>
    <ligand>
        <name>L-histidine</name>
        <dbReference type="ChEBI" id="CHEBI:57595"/>
    </ligand>
</feature>
<comment type="catalytic activity">
    <reaction evidence="4 5">
        <text>tRNA(His) + L-histidine + ATP = L-histidyl-tRNA(His) + AMP + diphosphate + H(+)</text>
        <dbReference type="Rhea" id="RHEA:17313"/>
        <dbReference type="Rhea" id="RHEA-COMP:9665"/>
        <dbReference type="Rhea" id="RHEA-COMP:9689"/>
        <dbReference type="ChEBI" id="CHEBI:15378"/>
        <dbReference type="ChEBI" id="CHEBI:30616"/>
        <dbReference type="ChEBI" id="CHEBI:33019"/>
        <dbReference type="ChEBI" id="CHEBI:57595"/>
        <dbReference type="ChEBI" id="CHEBI:78442"/>
        <dbReference type="ChEBI" id="CHEBI:78527"/>
        <dbReference type="ChEBI" id="CHEBI:456215"/>
        <dbReference type="EC" id="6.1.1.21"/>
    </reaction>
</comment>
<dbReference type="InterPro" id="IPR015807">
    <property type="entry name" value="His-tRNA-ligase"/>
</dbReference>
<keyword evidence="5" id="KW-0963">Cytoplasm</keyword>
<comment type="caution">
    <text evidence="8">The sequence shown here is derived from an EMBL/GenBank/DDBJ whole genome shotgun (WGS) entry which is preliminary data.</text>
</comment>
<dbReference type="GO" id="GO:0005524">
    <property type="term" value="F:ATP binding"/>
    <property type="evidence" value="ECO:0007669"/>
    <property type="project" value="UniProtKB-UniRule"/>
</dbReference>
<evidence type="ECO:0000256" key="1">
    <source>
        <dbReference type="ARBA" id="ARBA00008226"/>
    </source>
</evidence>
<dbReference type="InterPro" id="IPR004516">
    <property type="entry name" value="HisRS/HisZ"/>
</dbReference>
<dbReference type="Pfam" id="PF03129">
    <property type="entry name" value="HGTP_anticodon"/>
    <property type="match status" value="1"/>
</dbReference>
<dbReference type="EC" id="6.1.1.21" evidence="5"/>
<feature type="binding site" evidence="6">
    <location>
        <begin position="87"/>
        <end position="89"/>
    </location>
    <ligand>
        <name>L-histidine</name>
        <dbReference type="ChEBI" id="CHEBI:57595"/>
    </ligand>
</feature>
<evidence type="ECO:0000256" key="2">
    <source>
        <dbReference type="ARBA" id="ARBA00022741"/>
    </source>
</evidence>
<dbReference type="PANTHER" id="PTHR43707">
    <property type="entry name" value="HISTIDYL-TRNA SYNTHETASE"/>
    <property type="match status" value="1"/>
</dbReference>
<dbReference type="GO" id="GO:0004821">
    <property type="term" value="F:histidine-tRNA ligase activity"/>
    <property type="evidence" value="ECO:0007669"/>
    <property type="project" value="UniProtKB-UniRule"/>
</dbReference>
<dbReference type="PANTHER" id="PTHR43707:SF1">
    <property type="entry name" value="HISTIDINE--TRNA LIGASE, MITOCHONDRIAL-RELATED"/>
    <property type="match status" value="1"/>
</dbReference>
<name>A0A1F8FWY9_9BACT</name>
<comment type="subcellular location">
    <subcellularLocation>
        <location evidence="5">Cytoplasm</location>
    </subcellularLocation>
</comment>
<reference evidence="8 9" key="1">
    <citation type="journal article" date="2016" name="Nat. Commun.">
        <title>Thousands of microbial genomes shed light on interconnected biogeochemical processes in an aquifer system.</title>
        <authorList>
            <person name="Anantharaman K."/>
            <person name="Brown C.T."/>
            <person name="Hug L.A."/>
            <person name="Sharon I."/>
            <person name="Castelle C.J."/>
            <person name="Probst A.J."/>
            <person name="Thomas B.C."/>
            <person name="Singh A."/>
            <person name="Wilkins M.J."/>
            <person name="Karaoz U."/>
            <person name="Brodie E.L."/>
            <person name="Williams K.H."/>
            <person name="Hubbard S.S."/>
            <person name="Banfield J.F."/>
        </authorList>
    </citation>
    <scope>NUCLEOTIDE SEQUENCE [LARGE SCALE GENOMIC DNA]</scope>
</reference>
<evidence type="ECO:0000313" key="9">
    <source>
        <dbReference type="Proteomes" id="UP000178117"/>
    </source>
</evidence>
<dbReference type="GO" id="GO:0006427">
    <property type="term" value="P:histidyl-tRNA aminoacylation"/>
    <property type="evidence" value="ECO:0007669"/>
    <property type="project" value="UniProtKB-UniRule"/>
</dbReference>
<dbReference type="InterPro" id="IPR045864">
    <property type="entry name" value="aa-tRNA-synth_II/BPL/LPL"/>
</dbReference>
<accession>A0A1F8FWY9</accession>
<dbReference type="InterPro" id="IPR004154">
    <property type="entry name" value="Anticodon-bd"/>
</dbReference>
<dbReference type="Proteomes" id="UP000178117">
    <property type="component" value="Unassembled WGS sequence"/>
</dbReference>
<feature type="binding site" evidence="6">
    <location>
        <position position="136"/>
    </location>
    <ligand>
        <name>L-histidine</name>
        <dbReference type="ChEBI" id="CHEBI:57595"/>
    </ligand>
</feature>
<dbReference type="Pfam" id="PF13393">
    <property type="entry name" value="tRNA-synt_His"/>
    <property type="match status" value="1"/>
</dbReference>
<feature type="binding site" evidence="6">
    <location>
        <position position="118"/>
    </location>
    <ligand>
        <name>L-histidine</name>
        <dbReference type="ChEBI" id="CHEBI:57595"/>
    </ligand>
</feature>
<dbReference type="STRING" id="1802685.A3C88_01535"/>
<keyword evidence="5" id="KW-0648">Protein biosynthesis</keyword>
<dbReference type="NCBIfam" id="TIGR00442">
    <property type="entry name" value="hisS"/>
    <property type="match status" value="1"/>
</dbReference>
<sequence length="448" mass="50823">MSKNKAKQVQSVRGMHDILPEDQKYWRYIQKKIEALIEYYGFERFSTPILEQAELFTRSVGETTDIIAKEIYTLKTKGGDVLALRPEGTAPTVRAYLENGMHVKPHPVKLYYLDSMFRHDEPQAGRYRQFHQLGLETIGDGSEAVDAELIFLANKLLESIGLDNYNVQINSIGDQNCRPAYIKALRDYFRNRSKNLCANCKVRLKENVLRILDCKEEGCKEAAKEAPQMVDFLDEHCRLHFKHVLEFLDEAKVPYILNPYLARGLDYYTRTVFEFVPDENASSQSTLIAGGRYDRLIEQLGGSKTPAAGWAMGVERIILAMKEKQVHVPDSGPKPKVFLVQLGEAPKRKALPLFESFRKAGIDAKSSLGRDSIKSQLRIAHRLGVRFALIFGQKEALDSTIILREMDTGVQETILLDRIVDEVKKRLKDKPIAGPLPAMAEEDALAKH</sequence>
<dbReference type="SUPFAM" id="SSF52954">
    <property type="entry name" value="Class II aaRS ABD-related"/>
    <property type="match status" value="1"/>
</dbReference>
<evidence type="ECO:0000256" key="5">
    <source>
        <dbReference type="HAMAP-Rule" id="MF_00127"/>
    </source>
</evidence>
<feature type="domain" description="Aminoacyl-transfer RNA synthetases class-II family profile" evidence="7">
    <location>
        <begin position="1"/>
        <end position="329"/>
    </location>
</feature>
<dbReference type="SUPFAM" id="SSF55681">
    <property type="entry name" value="Class II aaRS and biotin synthetases"/>
    <property type="match status" value="1"/>
</dbReference>
<dbReference type="EMBL" id="MGJZ01000006">
    <property type="protein sequence ID" value="OGN17687.1"/>
    <property type="molecule type" value="Genomic_DNA"/>
</dbReference>
<comment type="subunit">
    <text evidence="5">Homodimer.</text>
</comment>
<proteinExistence type="inferred from homology"/>
<dbReference type="PROSITE" id="PS50862">
    <property type="entry name" value="AA_TRNA_LIGASE_II"/>
    <property type="match status" value="1"/>
</dbReference>
<dbReference type="CDD" id="cd00773">
    <property type="entry name" value="HisRS-like_core"/>
    <property type="match status" value="1"/>
</dbReference>
<keyword evidence="3 5" id="KW-0030">Aminoacyl-tRNA synthetase</keyword>
<evidence type="ECO:0000256" key="4">
    <source>
        <dbReference type="ARBA" id="ARBA00047639"/>
    </source>
</evidence>
<evidence type="ECO:0000256" key="6">
    <source>
        <dbReference type="PIRSR" id="PIRSR001549-1"/>
    </source>
</evidence>
<dbReference type="Gene3D" id="3.30.930.10">
    <property type="entry name" value="Bira Bifunctional Protein, Domain 2"/>
    <property type="match status" value="1"/>
</dbReference>
<dbReference type="AlphaFoldDB" id="A0A1F8FWY9"/>
<keyword evidence="2 5" id="KW-0547">Nucleotide-binding</keyword>
<feature type="binding site" evidence="6">
    <location>
        <position position="132"/>
    </location>
    <ligand>
        <name>L-histidine</name>
        <dbReference type="ChEBI" id="CHEBI:57595"/>
    </ligand>
</feature>
<protein>
    <recommendedName>
        <fullName evidence="5">Histidine--tRNA ligase</fullName>
        <ecNumber evidence="5">6.1.1.21</ecNumber>
    </recommendedName>
    <alternativeName>
        <fullName evidence="5">Histidyl-tRNA synthetase</fullName>
        <shortName evidence="5">HisRS</shortName>
    </alternativeName>
</protein>
<comment type="similarity">
    <text evidence="1 5">Belongs to the class-II aminoacyl-tRNA synthetase family.</text>
</comment>
<dbReference type="Gene3D" id="3.40.50.800">
    <property type="entry name" value="Anticodon-binding domain"/>
    <property type="match status" value="1"/>
</dbReference>
<dbReference type="HAMAP" id="MF_00127">
    <property type="entry name" value="His_tRNA_synth"/>
    <property type="match status" value="1"/>
</dbReference>
<evidence type="ECO:0000259" key="7">
    <source>
        <dbReference type="PROSITE" id="PS50862"/>
    </source>
</evidence>
<dbReference type="InterPro" id="IPR041715">
    <property type="entry name" value="HisRS-like_core"/>
</dbReference>
<keyword evidence="5 8" id="KW-0436">Ligase</keyword>
<evidence type="ECO:0000313" key="8">
    <source>
        <dbReference type="EMBL" id="OGN17687.1"/>
    </source>
</evidence>
<organism evidence="8 9">
    <name type="scientific">Candidatus Yanofskybacteria bacterium RIFCSPHIGHO2_02_FULL_50_12</name>
    <dbReference type="NCBI Taxonomy" id="1802685"/>
    <lineage>
        <taxon>Bacteria</taxon>
        <taxon>Candidatus Yanofskyibacteriota</taxon>
    </lineage>
</organism>
<evidence type="ECO:0000256" key="3">
    <source>
        <dbReference type="ARBA" id="ARBA00023146"/>
    </source>
</evidence>
<gene>
    <name evidence="5" type="primary">hisS</name>
    <name evidence="8" type="ORF">A3C88_01535</name>
</gene>
<feature type="binding site" evidence="6">
    <location>
        <position position="263"/>
    </location>
    <ligand>
        <name>L-histidine</name>
        <dbReference type="ChEBI" id="CHEBI:57595"/>
    </ligand>
</feature>
<dbReference type="GO" id="GO:0005737">
    <property type="term" value="C:cytoplasm"/>
    <property type="evidence" value="ECO:0007669"/>
    <property type="project" value="UniProtKB-SubCell"/>
</dbReference>
<keyword evidence="5" id="KW-0067">ATP-binding</keyword>
<dbReference type="InterPro" id="IPR036621">
    <property type="entry name" value="Anticodon-bd_dom_sf"/>
</dbReference>
<dbReference type="InterPro" id="IPR006195">
    <property type="entry name" value="aa-tRNA-synth_II"/>
</dbReference>
<dbReference type="PIRSF" id="PIRSF001549">
    <property type="entry name" value="His-tRNA_synth"/>
    <property type="match status" value="1"/>
</dbReference>